<proteinExistence type="predicted"/>
<feature type="transmembrane region" description="Helical" evidence="9">
    <location>
        <begin position="135"/>
        <end position="154"/>
    </location>
</feature>
<keyword evidence="7" id="KW-0129">CBS domain</keyword>
<feature type="transmembrane region" description="Helical" evidence="9">
    <location>
        <begin position="103"/>
        <end position="123"/>
    </location>
</feature>
<keyword evidence="6 8" id="KW-0472">Membrane</keyword>
<evidence type="ECO:0000256" key="6">
    <source>
        <dbReference type="ARBA" id="ARBA00023136"/>
    </source>
</evidence>
<dbReference type="InterPro" id="IPR000644">
    <property type="entry name" value="CBS_dom"/>
</dbReference>
<dbReference type="EMBL" id="BAAAHE010000025">
    <property type="protein sequence ID" value="GAA0624949.1"/>
    <property type="molecule type" value="Genomic_DNA"/>
</dbReference>
<keyword evidence="5 8" id="KW-1133">Transmembrane helix</keyword>
<evidence type="ECO:0000256" key="2">
    <source>
        <dbReference type="ARBA" id="ARBA00022475"/>
    </source>
</evidence>
<evidence type="ECO:0000313" key="13">
    <source>
        <dbReference type="Proteomes" id="UP001500957"/>
    </source>
</evidence>
<dbReference type="RefSeq" id="WP_344606171.1">
    <property type="nucleotide sequence ID" value="NZ_BAAAHE010000025.1"/>
</dbReference>
<dbReference type="Gene3D" id="3.10.580.10">
    <property type="entry name" value="CBS-domain"/>
    <property type="match status" value="1"/>
</dbReference>
<evidence type="ECO:0000256" key="9">
    <source>
        <dbReference type="SAM" id="Phobius"/>
    </source>
</evidence>
<dbReference type="InterPro" id="IPR044751">
    <property type="entry name" value="Ion_transp-like_CBS"/>
</dbReference>
<name>A0ABN1GZZ9_9ACTN</name>
<organism evidence="12 13">
    <name type="scientific">Sporichthya brevicatena</name>
    <dbReference type="NCBI Taxonomy" id="171442"/>
    <lineage>
        <taxon>Bacteria</taxon>
        <taxon>Bacillati</taxon>
        <taxon>Actinomycetota</taxon>
        <taxon>Actinomycetes</taxon>
        <taxon>Sporichthyales</taxon>
        <taxon>Sporichthyaceae</taxon>
        <taxon>Sporichthya</taxon>
    </lineage>
</organism>
<keyword evidence="2" id="KW-1003">Cell membrane</keyword>
<dbReference type="PROSITE" id="PS51846">
    <property type="entry name" value="CNNM"/>
    <property type="match status" value="1"/>
</dbReference>
<comment type="subcellular location">
    <subcellularLocation>
        <location evidence="1">Cell membrane</location>
        <topology evidence="1">Multi-pass membrane protein</topology>
    </subcellularLocation>
</comment>
<evidence type="ECO:0000259" key="10">
    <source>
        <dbReference type="PROSITE" id="PS51371"/>
    </source>
</evidence>
<evidence type="ECO:0000256" key="5">
    <source>
        <dbReference type="ARBA" id="ARBA00022989"/>
    </source>
</evidence>
<evidence type="ECO:0000256" key="4">
    <source>
        <dbReference type="ARBA" id="ARBA00022737"/>
    </source>
</evidence>
<keyword evidence="13" id="KW-1185">Reference proteome</keyword>
<evidence type="ECO:0000256" key="1">
    <source>
        <dbReference type="ARBA" id="ARBA00004651"/>
    </source>
</evidence>
<feature type="domain" description="CBS" evidence="10">
    <location>
        <begin position="282"/>
        <end position="339"/>
    </location>
</feature>
<sequence length="346" mass="36427">MSDSTALGVAVLLLAFNAFFVGAEFALISARRTQIEPRAAAGSRAAEITLGAMGNVSQMMAGAQLGITICSLGLGAIGEPAVAHLLEPWVERAGLPEDALHPIAFAVALTAVVALHVVLGEMVPKNIAIAGPERAALVLGPALVAVVAVLKPFVVSLNAIANAVLRLLRIPPADEVRSTYTRDEVAELVEESHREGLLDAEEYELLHGALEFEDRSVERLVIPEYAFSTVSRFATCGDVEARCAATGFSRFGVRNDESLVGYVHVKDVLRDAGPDEPLPADAIRPLVRVPADAPLSEALRVLQAAGSHLAAATDATGRTIGVLMLEDVLEELVGEIRDSSRRTPGA</sequence>
<dbReference type="Proteomes" id="UP001500957">
    <property type="component" value="Unassembled WGS sequence"/>
</dbReference>
<comment type="caution">
    <text evidence="12">The sequence shown here is derived from an EMBL/GenBank/DDBJ whole genome shotgun (WGS) entry which is preliminary data.</text>
</comment>
<dbReference type="Pfam" id="PF00571">
    <property type="entry name" value="CBS"/>
    <property type="match status" value="1"/>
</dbReference>
<evidence type="ECO:0000313" key="12">
    <source>
        <dbReference type="EMBL" id="GAA0624949.1"/>
    </source>
</evidence>
<evidence type="ECO:0000256" key="7">
    <source>
        <dbReference type="PROSITE-ProRule" id="PRU00703"/>
    </source>
</evidence>
<protein>
    <submittedName>
        <fullName evidence="12">Hemolysin family protein</fullName>
    </submittedName>
</protein>
<evidence type="ECO:0000259" key="11">
    <source>
        <dbReference type="PROSITE" id="PS51846"/>
    </source>
</evidence>
<keyword evidence="4" id="KW-0677">Repeat</keyword>
<feature type="transmembrane region" description="Helical" evidence="9">
    <location>
        <begin position="6"/>
        <end position="28"/>
    </location>
</feature>
<dbReference type="InterPro" id="IPR046342">
    <property type="entry name" value="CBS_dom_sf"/>
</dbReference>
<keyword evidence="3 8" id="KW-0812">Transmembrane</keyword>
<dbReference type="PANTHER" id="PTHR43099">
    <property type="entry name" value="UPF0053 PROTEIN YRKA"/>
    <property type="match status" value="1"/>
</dbReference>
<dbReference type="PROSITE" id="PS51371">
    <property type="entry name" value="CBS"/>
    <property type="match status" value="1"/>
</dbReference>
<dbReference type="Pfam" id="PF01595">
    <property type="entry name" value="CNNM"/>
    <property type="match status" value="1"/>
</dbReference>
<dbReference type="InterPro" id="IPR051676">
    <property type="entry name" value="UPF0053_domain"/>
</dbReference>
<feature type="domain" description="CNNM transmembrane" evidence="11">
    <location>
        <begin position="1"/>
        <end position="202"/>
    </location>
</feature>
<dbReference type="CDD" id="cd04590">
    <property type="entry name" value="CBS_pair_CorC_HlyC_assoc"/>
    <property type="match status" value="1"/>
</dbReference>
<reference evidence="12 13" key="1">
    <citation type="journal article" date="2019" name="Int. J. Syst. Evol. Microbiol.">
        <title>The Global Catalogue of Microorganisms (GCM) 10K type strain sequencing project: providing services to taxonomists for standard genome sequencing and annotation.</title>
        <authorList>
            <consortium name="The Broad Institute Genomics Platform"/>
            <consortium name="The Broad Institute Genome Sequencing Center for Infectious Disease"/>
            <person name="Wu L."/>
            <person name="Ma J."/>
        </authorList>
    </citation>
    <scope>NUCLEOTIDE SEQUENCE [LARGE SCALE GENOMIC DNA]</scope>
    <source>
        <strain evidence="12 13">JCM 10671</strain>
    </source>
</reference>
<gene>
    <name evidence="12" type="ORF">GCM10009547_30190</name>
</gene>
<dbReference type="SUPFAM" id="SSF54631">
    <property type="entry name" value="CBS-domain pair"/>
    <property type="match status" value="1"/>
</dbReference>
<accession>A0ABN1GZZ9</accession>
<evidence type="ECO:0000256" key="3">
    <source>
        <dbReference type="ARBA" id="ARBA00022692"/>
    </source>
</evidence>
<evidence type="ECO:0000256" key="8">
    <source>
        <dbReference type="PROSITE-ProRule" id="PRU01193"/>
    </source>
</evidence>
<dbReference type="PANTHER" id="PTHR43099:SF5">
    <property type="entry name" value="HLYC_CORC FAMILY TRANSPORTER"/>
    <property type="match status" value="1"/>
</dbReference>
<feature type="transmembrane region" description="Helical" evidence="9">
    <location>
        <begin position="63"/>
        <end position="83"/>
    </location>
</feature>
<dbReference type="InterPro" id="IPR002550">
    <property type="entry name" value="CNNM"/>
</dbReference>